<dbReference type="InterPro" id="IPR050176">
    <property type="entry name" value="LTTR"/>
</dbReference>
<keyword evidence="2" id="KW-0805">Transcription regulation</keyword>
<dbReference type="InterPro" id="IPR036388">
    <property type="entry name" value="WH-like_DNA-bd_sf"/>
</dbReference>
<protein>
    <submittedName>
        <fullName evidence="6">DNA-binding transcriptional LysR family regulator</fullName>
    </submittedName>
</protein>
<dbReference type="FunFam" id="1.10.10.10:FF:000001">
    <property type="entry name" value="LysR family transcriptional regulator"/>
    <property type="match status" value="1"/>
</dbReference>
<dbReference type="Proteomes" id="UP000238338">
    <property type="component" value="Unassembled WGS sequence"/>
</dbReference>
<keyword evidence="4" id="KW-0804">Transcription</keyword>
<evidence type="ECO:0000256" key="2">
    <source>
        <dbReference type="ARBA" id="ARBA00023015"/>
    </source>
</evidence>
<dbReference type="GO" id="GO:0003700">
    <property type="term" value="F:DNA-binding transcription factor activity"/>
    <property type="evidence" value="ECO:0007669"/>
    <property type="project" value="InterPro"/>
</dbReference>
<dbReference type="RefSeq" id="WP_105516200.1">
    <property type="nucleotide sequence ID" value="NZ_PVEP01000011.1"/>
</dbReference>
<evidence type="ECO:0000256" key="4">
    <source>
        <dbReference type="ARBA" id="ARBA00023163"/>
    </source>
</evidence>
<comment type="caution">
    <text evidence="6">The sequence shown here is derived from an EMBL/GenBank/DDBJ whole genome shotgun (WGS) entry which is preliminary data.</text>
</comment>
<dbReference type="PANTHER" id="PTHR30579:SF7">
    <property type="entry name" value="HTH-TYPE TRANSCRIPTIONAL REGULATOR LRHA-RELATED"/>
    <property type="match status" value="1"/>
</dbReference>
<dbReference type="Pfam" id="PF03466">
    <property type="entry name" value="LysR_substrate"/>
    <property type="match status" value="1"/>
</dbReference>
<evidence type="ECO:0000313" key="6">
    <source>
        <dbReference type="EMBL" id="PQV55132.1"/>
    </source>
</evidence>
<dbReference type="Pfam" id="PF00126">
    <property type="entry name" value="HTH_1"/>
    <property type="match status" value="1"/>
</dbReference>
<dbReference type="PANTHER" id="PTHR30579">
    <property type="entry name" value="TRANSCRIPTIONAL REGULATOR"/>
    <property type="match status" value="1"/>
</dbReference>
<dbReference type="InterPro" id="IPR005119">
    <property type="entry name" value="LysR_subst-bd"/>
</dbReference>
<evidence type="ECO:0000259" key="5">
    <source>
        <dbReference type="PROSITE" id="PS50931"/>
    </source>
</evidence>
<keyword evidence="3 6" id="KW-0238">DNA-binding</keyword>
<dbReference type="OrthoDB" id="1631201at2"/>
<sequence length="297" mass="31934">MPPPLDSDLLRHFLAVAKTGSVTRAAEVVGRTQSAVSMQIRRLEEVLGGAVFERLPRGVALTQMGRELLPYAERIHALLREAGEHLTSPRLSGTVRVGIVDEYVESVVPTVLAAFNAAHPEVDVSVYCDFSDRQVEALAQDRIDLAVIFDWEGTGAGEVICHDPTVWVTSLAHRTHECRPIPVGLYINSSWSRDYAAWSLDRAGLPWRLAFEADNSAALEKALISGLAIVPRARSTVPEGCRVLGAGDGFPAIDGTEVALLSNPRRSGAAISAMAEVLRAAFRPAVAARHTDAEGTA</sequence>
<name>A0A2S8S2V4_9RHOB</name>
<evidence type="ECO:0000256" key="1">
    <source>
        <dbReference type="ARBA" id="ARBA00009437"/>
    </source>
</evidence>
<keyword evidence="7" id="KW-1185">Reference proteome</keyword>
<dbReference type="PRINTS" id="PR00039">
    <property type="entry name" value="HTHLYSR"/>
</dbReference>
<dbReference type="Gene3D" id="3.40.190.10">
    <property type="entry name" value="Periplasmic binding protein-like II"/>
    <property type="match status" value="2"/>
</dbReference>
<dbReference type="Gene3D" id="1.10.10.10">
    <property type="entry name" value="Winged helix-like DNA-binding domain superfamily/Winged helix DNA-binding domain"/>
    <property type="match status" value="1"/>
</dbReference>
<reference evidence="6 7" key="1">
    <citation type="submission" date="2018-02" db="EMBL/GenBank/DDBJ databases">
        <title>Genomic Encyclopedia of Archaeal and Bacterial Type Strains, Phase II (KMG-II): from individual species to whole genera.</title>
        <authorList>
            <person name="Goeker M."/>
        </authorList>
    </citation>
    <scope>NUCLEOTIDE SEQUENCE [LARGE SCALE GENOMIC DNA]</scope>
    <source>
        <strain evidence="6 7">DSM 18921</strain>
    </source>
</reference>
<dbReference type="SUPFAM" id="SSF53850">
    <property type="entry name" value="Periplasmic binding protein-like II"/>
    <property type="match status" value="1"/>
</dbReference>
<dbReference type="PROSITE" id="PS50931">
    <property type="entry name" value="HTH_LYSR"/>
    <property type="match status" value="1"/>
</dbReference>
<comment type="similarity">
    <text evidence="1">Belongs to the LysR transcriptional regulatory family.</text>
</comment>
<evidence type="ECO:0000313" key="7">
    <source>
        <dbReference type="Proteomes" id="UP000238338"/>
    </source>
</evidence>
<feature type="domain" description="HTH lysR-type" evidence="5">
    <location>
        <begin position="5"/>
        <end position="62"/>
    </location>
</feature>
<dbReference type="EMBL" id="PVEP01000011">
    <property type="protein sequence ID" value="PQV55132.1"/>
    <property type="molecule type" value="Genomic_DNA"/>
</dbReference>
<dbReference type="InterPro" id="IPR036390">
    <property type="entry name" value="WH_DNA-bd_sf"/>
</dbReference>
<dbReference type="GO" id="GO:0003677">
    <property type="term" value="F:DNA binding"/>
    <property type="evidence" value="ECO:0007669"/>
    <property type="project" value="UniProtKB-KW"/>
</dbReference>
<dbReference type="SUPFAM" id="SSF46785">
    <property type="entry name" value="Winged helix' DNA-binding domain"/>
    <property type="match status" value="1"/>
</dbReference>
<proteinExistence type="inferred from homology"/>
<dbReference type="InterPro" id="IPR000847">
    <property type="entry name" value="LysR_HTH_N"/>
</dbReference>
<evidence type="ECO:0000256" key="3">
    <source>
        <dbReference type="ARBA" id="ARBA00023125"/>
    </source>
</evidence>
<dbReference type="AlphaFoldDB" id="A0A2S8S2V4"/>
<accession>A0A2S8S2V4</accession>
<gene>
    <name evidence="6" type="ORF">LX70_03650</name>
</gene>
<organism evidence="6 7">
    <name type="scientific">Albidovulum denitrificans</name>
    <dbReference type="NCBI Taxonomy" id="404881"/>
    <lineage>
        <taxon>Bacteria</taxon>
        <taxon>Pseudomonadati</taxon>
        <taxon>Pseudomonadota</taxon>
        <taxon>Alphaproteobacteria</taxon>
        <taxon>Rhodobacterales</taxon>
        <taxon>Paracoccaceae</taxon>
        <taxon>Albidovulum</taxon>
    </lineage>
</organism>